<comment type="caution">
    <text evidence="1">The sequence shown here is derived from an EMBL/GenBank/DDBJ whole genome shotgun (WGS) entry which is preliminary data.</text>
</comment>
<name>A0ABR1CC70_NECAM</name>
<proteinExistence type="predicted"/>
<gene>
    <name evidence="1" type="primary">Necator_chrII.g6484</name>
    <name evidence="1" type="ORF">RB195_018691</name>
</gene>
<dbReference type="EMBL" id="JAVFWL010000002">
    <property type="protein sequence ID" value="KAK6735629.1"/>
    <property type="molecule type" value="Genomic_DNA"/>
</dbReference>
<organism evidence="1 2">
    <name type="scientific">Necator americanus</name>
    <name type="common">Human hookworm</name>
    <dbReference type="NCBI Taxonomy" id="51031"/>
    <lineage>
        <taxon>Eukaryota</taxon>
        <taxon>Metazoa</taxon>
        <taxon>Ecdysozoa</taxon>
        <taxon>Nematoda</taxon>
        <taxon>Chromadorea</taxon>
        <taxon>Rhabditida</taxon>
        <taxon>Rhabditina</taxon>
        <taxon>Rhabditomorpha</taxon>
        <taxon>Strongyloidea</taxon>
        <taxon>Ancylostomatidae</taxon>
        <taxon>Bunostominae</taxon>
        <taxon>Necator</taxon>
    </lineage>
</organism>
<sequence length="125" mass="14255">MPLCLTFINLRKTSDTVETRAIMEALDNQGVRNPHMNILRELYSNFTTKISTFYNDVIIDMKRGVRQSDTILPTIFSDTLENAMRRLESDDMGVKVNGRHLHHLCFADDIVLITSTINQADAGRI</sequence>
<protein>
    <recommendedName>
        <fullName evidence="3">Reverse transcriptase domain-containing protein</fullName>
    </recommendedName>
</protein>
<accession>A0ABR1CC70</accession>
<evidence type="ECO:0008006" key="3">
    <source>
        <dbReference type="Google" id="ProtNLM"/>
    </source>
</evidence>
<evidence type="ECO:0000313" key="2">
    <source>
        <dbReference type="Proteomes" id="UP001303046"/>
    </source>
</evidence>
<dbReference type="PANTHER" id="PTHR47027:SF20">
    <property type="entry name" value="REVERSE TRANSCRIPTASE-LIKE PROTEIN WITH RNA-DIRECTED DNA POLYMERASE DOMAIN"/>
    <property type="match status" value="1"/>
</dbReference>
<dbReference type="PANTHER" id="PTHR47027">
    <property type="entry name" value="REVERSE TRANSCRIPTASE DOMAIN-CONTAINING PROTEIN"/>
    <property type="match status" value="1"/>
</dbReference>
<evidence type="ECO:0000313" key="1">
    <source>
        <dbReference type="EMBL" id="KAK6735629.1"/>
    </source>
</evidence>
<keyword evidence="2" id="KW-1185">Reference proteome</keyword>
<reference evidence="1 2" key="1">
    <citation type="submission" date="2023-08" db="EMBL/GenBank/DDBJ databases">
        <title>A Necator americanus chromosomal reference genome.</title>
        <authorList>
            <person name="Ilik V."/>
            <person name="Petrzelkova K.J."/>
            <person name="Pardy F."/>
            <person name="Fuh T."/>
            <person name="Niatou-Singa F.S."/>
            <person name="Gouil Q."/>
            <person name="Baker L."/>
            <person name="Ritchie M.E."/>
            <person name="Jex A.R."/>
            <person name="Gazzola D."/>
            <person name="Li H."/>
            <person name="Toshio Fujiwara R."/>
            <person name="Zhan B."/>
            <person name="Aroian R.V."/>
            <person name="Pafco B."/>
            <person name="Schwarz E.M."/>
        </authorList>
    </citation>
    <scope>NUCLEOTIDE SEQUENCE [LARGE SCALE GENOMIC DNA]</scope>
    <source>
        <strain evidence="1 2">Aroian</strain>
        <tissue evidence="1">Whole animal</tissue>
    </source>
</reference>
<dbReference type="Proteomes" id="UP001303046">
    <property type="component" value="Unassembled WGS sequence"/>
</dbReference>